<sequence length="97" mass="10961">RAADLAAFGNVHLRFWARLSSFEAPDRAIVLISNDGVQWQVVKEFAESESDGAYHLYDIDLSEIEMSDSFAVAFYSSMDPLTRLWQVDDIEFVTVAP</sequence>
<gene>
    <name evidence="1" type="ORF">LCGC14_3163120</name>
</gene>
<proteinExistence type="predicted"/>
<reference evidence="1" key="1">
    <citation type="journal article" date="2015" name="Nature">
        <title>Complex archaea that bridge the gap between prokaryotes and eukaryotes.</title>
        <authorList>
            <person name="Spang A."/>
            <person name="Saw J.H."/>
            <person name="Jorgensen S.L."/>
            <person name="Zaremba-Niedzwiedzka K."/>
            <person name="Martijn J."/>
            <person name="Lind A.E."/>
            <person name="van Eijk R."/>
            <person name="Schleper C."/>
            <person name="Guy L."/>
            <person name="Ettema T.J."/>
        </authorList>
    </citation>
    <scope>NUCLEOTIDE SEQUENCE</scope>
</reference>
<comment type="caution">
    <text evidence="1">The sequence shown here is derived from an EMBL/GenBank/DDBJ whole genome shotgun (WGS) entry which is preliminary data.</text>
</comment>
<name>A0A0F8YF22_9ZZZZ</name>
<feature type="non-terminal residue" evidence="1">
    <location>
        <position position="1"/>
    </location>
</feature>
<dbReference type="EMBL" id="LAZR01069972">
    <property type="protein sequence ID" value="KKK46651.1"/>
    <property type="molecule type" value="Genomic_DNA"/>
</dbReference>
<evidence type="ECO:0000313" key="1">
    <source>
        <dbReference type="EMBL" id="KKK46651.1"/>
    </source>
</evidence>
<accession>A0A0F8YF22</accession>
<dbReference type="AlphaFoldDB" id="A0A0F8YF22"/>
<protein>
    <submittedName>
        <fullName evidence="1">Uncharacterized protein</fullName>
    </submittedName>
</protein>
<organism evidence="1">
    <name type="scientific">marine sediment metagenome</name>
    <dbReference type="NCBI Taxonomy" id="412755"/>
    <lineage>
        <taxon>unclassified sequences</taxon>
        <taxon>metagenomes</taxon>
        <taxon>ecological metagenomes</taxon>
    </lineage>
</organism>